<dbReference type="EMBL" id="MPRL01000031">
    <property type="protein sequence ID" value="OOZ40171.1"/>
    <property type="molecule type" value="Genomic_DNA"/>
</dbReference>
<dbReference type="Gene3D" id="1.25.40.10">
    <property type="entry name" value="Tetratricopeptide repeat domain"/>
    <property type="match status" value="2"/>
</dbReference>
<dbReference type="Pfam" id="PF13181">
    <property type="entry name" value="TPR_8"/>
    <property type="match status" value="1"/>
</dbReference>
<evidence type="ECO:0000313" key="3">
    <source>
        <dbReference type="Proteomes" id="UP000191110"/>
    </source>
</evidence>
<dbReference type="AlphaFoldDB" id="A0A1T2L527"/>
<evidence type="ECO:0000313" key="2">
    <source>
        <dbReference type="EMBL" id="OOZ40171.1"/>
    </source>
</evidence>
<keyword evidence="3" id="KW-1185">Reference proteome</keyword>
<dbReference type="SMART" id="SM00028">
    <property type="entry name" value="TPR"/>
    <property type="match status" value="3"/>
</dbReference>
<dbReference type="Proteomes" id="UP000191110">
    <property type="component" value="Unassembled WGS sequence"/>
</dbReference>
<protein>
    <submittedName>
        <fullName evidence="2">Uncharacterized protein</fullName>
    </submittedName>
</protein>
<name>A0A1T2L527_9GAMM</name>
<dbReference type="Gene3D" id="3.40.50.2000">
    <property type="entry name" value="Glycogen Phosphorylase B"/>
    <property type="match status" value="1"/>
</dbReference>
<dbReference type="PANTHER" id="PTHR44749:SF1">
    <property type="entry name" value="TETRATRICOPEPTIDE-LIKE HELICAL DOMAIN-CONTAINING PROTEIN"/>
    <property type="match status" value="1"/>
</dbReference>
<accession>A0A1T2L527</accession>
<dbReference type="PANTHER" id="PTHR44749">
    <property type="entry name" value="SUPPRESSOR OF RPS4-RLD 1"/>
    <property type="match status" value="1"/>
</dbReference>
<evidence type="ECO:0000256" key="1">
    <source>
        <dbReference type="PROSITE-ProRule" id="PRU00339"/>
    </source>
</evidence>
<comment type="caution">
    <text evidence="2">The sequence shown here is derived from an EMBL/GenBank/DDBJ whole genome shotgun (WGS) entry which is preliminary data.</text>
</comment>
<reference evidence="2 3" key="1">
    <citation type="submission" date="2016-11" db="EMBL/GenBank/DDBJ databases">
        <title>Mixed transmission modes and dynamic genome evolution in an obligate animal-bacterial symbiosis.</title>
        <authorList>
            <person name="Russell S.L."/>
            <person name="Corbett-Detig R.B."/>
            <person name="Cavanaugh C.M."/>
        </authorList>
    </citation>
    <scope>NUCLEOTIDE SEQUENCE [LARGE SCALE GENOMIC DNA]</scope>
    <source>
        <strain evidence="2">Sveles-Q1</strain>
    </source>
</reference>
<dbReference type="InterPro" id="IPR019734">
    <property type="entry name" value="TPR_rpt"/>
</dbReference>
<proteinExistence type="predicted"/>
<dbReference type="PROSITE" id="PS50005">
    <property type="entry name" value="TPR"/>
    <property type="match status" value="1"/>
</dbReference>
<sequence>MSKTRVNVTDLFNEAKALFDKEAYQEAVQKFITVSFAQPSNWHAYALLGACFENMGYRDAAIVSMQRASIILPKHPQIWLNLARLLSSSGRAEEAVEAFEKVVELQPGHLEAHHQAGMMLRGMNRNEESLGHFDHVVAGTAKSDKEKEYQVVAEWVRSLDRLTMGDYQAAWKDYETRWRLPGTFVHRLDGPEWKGESLEGKRIVLTYEQRFGDVINFVRFIPRLKALGAEVIVQSPPELAHQLAHMTTEVEIVDKDVEPPPFDYYVLVTSVPAILNLSLDDVMQDEVPYLQVDERDRKPELPMRRGTWLKVGLLWTGKPDPNRSIPFEHMTPLLRHPGVSFYSFQLGKNSADPHKQGMSWLVNDLSPEISDFYDSSLLLKEMDLFITIDTAAAHQAGALGVPVWTLLIYAPDWRWMRDREDSPWYPSMRFFRQTRKNSWKEAARNLDVAFEQWVESNPPPVVVNSGG</sequence>
<dbReference type="OrthoDB" id="238183at2"/>
<dbReference type="InterPro" id="IPR044650">
    <property type="entry name" value="SRFR1-like"/>
</dbReference>
<dbReference type="RefSeq" id="WP_078483691.1">
    <property type="nucleotide sequence ID" value="NZ_MPRL01000031.1"/>
</dbReference>
<dbReference type="PROSITE" id="PS50293">
    <property type="entry name" value="TPR_REGION"/>
    <property type="match status" value="1"/>
</dbReference>
<dbReference type="SUPFAM" id="SSF53756">
    <property type="entry name" value="UDP-Glycosyltransferase/glycogen phosphorylase"/>
    <property type="match status" value="1"/>
</dbReference>
<dbReference type="SUPFAM" id="SSF48452">
    <property type="entry name" value="TPR-like"/>
    <property type="match status" value="1"/>
</dbReference>
<organism evidence="2 3">
    <name type="scientific">Solemya pervernicosa gill symbiont</name>
    <dbReference type="NCBI Taxonomy" id="642797"/>
    <lineage>
        <taxon>Bacteria</taxon>
        <taxon>Pseudomonadati</taxon>
        <taxon>Pseudomonadota</taxon>
        <taxon>Gammaproteobacteria</taxon>
        <taxon>sulfur-oxidizing symbionts</taxon>
    </lineage>
</organism>
<keyword evidence="1" id="KW-0802">TPR repeat</keyword>
<gene>
    <name evidence="2" type="ORF">BOW53_08690</name>
</gene>
<dbReference type="InterPro" id="IPR011990">
    <property type="entry name" value="TPR-like_helical_dom_sf"/>
</dbReference>
<dbReference type="GO" id="GO:0045892">
    <property type="term" value="P:negative regulation of DNA-templated transcription"/>
    <property type="evidence" value="ECO:0007669"/>
    <property type="project" value="InterPro"/>
</dbReference>
<feature type="repeat" description="TPR" evidence="1">
    <location>
        <begin position="76"/>
        <end position="109"/>
    </location>
</feature>